<feature type="domain" description="N-acetyltransferase" evidence="2">
    <location>
        <begin position="85"/>
        <end position="225"/>
    </location>
</feature>
<organism evidence="3 4">
    <name type="scientific">Sporothrix bragantina</name>
    <dbReference type="NCBI Taxonomy" id="671064"/>
    <lineage>
        <taxon>Eukaryota</taxon>
        <taxon>Fungi</taxon>
        <taxon>Dikarya</taxon>
        <taxon>Ascomycota</taxon>
        <taxon>Pezizomycotina</taxon>
        <taxon>Sordariomycetes</taxon>
        <taxon>Sordariomycetidae</taxon>
        <taxon>Ophiostomatales</taxon>
        <taxon>Ophiostomataceae</taxon>
        <taxon>Sporothrix</taxon>
    </lineage>
</organism>
<evidence type="ECO:0000313" key="4">
    <source>
        <dbReference type="Proteomes" id="UP001642406"/>
    </source>
</evidence>
<reference evidence="3 4" key="1">
    <citation type="submission" date="2024-01" db="EMBL/GenBank/DDBJ databases">
        <authorList>
            <person name="Allen C."/>
            <person name="Tagirdzhanova G."/>
        </authorList>
    </citation>
    <scope>NUCLEOTIDE SEQUENCE [LARGE SCALE GENOMIC DNA]</scope>
</reference>
<dbReference type="Proteomes" id="UP001642406">
    <property type="component" value="Unassembled WGS sequence"/>
</dbReference>
<dbReference type="PANTHER" id="PTHR42791:SF2">
    <property type="entry name" value="N-ACETYLTRANSFERASE DOMAIN-CONTAINING PROTEIN"/>
    <property type="match status" value="1"/>
</dbReference>
<dbReference type="InterPro" id="IPR000182">
    <property type="entry name" value="GNAT_dom"/>
</dbReference>
<keyword evidence="4" id="KW-1185">Reference proteome</keyword>
<proteinExistence type="predicted"/>
<dbReference type="Pfam" id="PF00583">
    <property type="entry name" value="Acetyltransf_1"/>
    <property type="match status" value="1"/>
</dbReference>
<dbReference type="EMBL" id="CAWUHC010000053">
    <property type="protein sequence ID" value="CAK7225283.1"/>
    <property type="molecule type" value="Genomic_DNA"/>
</dbReference>
<protein>
    <recommendedName>
        <fullName evidence="2">N-acetyltransferase domain-containing protein</fullName>
    </recommendedName>
</protein>
<evidence type="ECO:0000256" key="1">
    <source>
        <dbReference type="SAM" id="MobiDB-lite"/>
    </source>
</evidence>
<dbReference type="PROSITE" id="PS51186">
    <property type="entry name" value="GNAT"/>
    <property type="match status" value="1"/>
</dbReference>
<dbReference type="PANTHER" id="PTHR42791">
    <property type="entry name" value="GNAT FAMILY ACETYLTRANSFERASE"/>
    <property type="match status" value="1"/>
</dbReference>
<dbReference type="InterPro" id="IPR016181">
    <property type="entry name" value="Acyl_CoA_acyltransferase"/>
</dbReference>
<dbReference type="InterPro" id="IPR052523">
    <property type="entry name" value="Trichothecene_AcTrans"/>
</dbReference>
<dbReference type="SUPFAM" id="SSF55729">
    <property type="entry name" value="Acyl-CoA N-acyltransferases (Nat)"/>
    <property type="match status" value="1"/>
</dbReference>
<evidence type="ECO:0000259" key="2">
    <source>
        <dbReference type="PROSITE" id="PS51186"/>
    </source>
</evidence>
<feature type="compositionally biased region" description="Pro residues" evidence="1">
    <location>
        <begin position="101"/>
        <end position="122"/>
    </location>
</feature>
<feature type="region of interest" description="Disordered" evidence="1">
    <location>
        <begin position="94"/>
        <end position="127"/>
    </location>
</feature>
<dbReference type="Gene3D" id="3.40.630.30">
    <property type="match status" value="1"/>
</dbReference>
<comment type="caution">
    <text evidence="3">The sequence shown here is derived from an EMBL/GenBank/DDBJ whole genome shotgun (WGS) entry which is preliminary data.</text>
</comment>
<gene>
    <name evidence="3" type="ORF">SBRCBS47491_005834</name>
</gene>
<evidence type="ECO:0000313" key="3">
    <source>
        <dbReference type="EMBL" id="CAK7225283.1"/>
    </source>
</evidence>
<sequence length="252" mass="28121">MSYRLGRATLDDVPALARMAGDAFRTDRQTQMKALGQAQPFDMEAYTLQALPRDMSRPRSVVLKVVDPNNDQKIMGYINWGFHGFTLEDIPGQEEHLAEAPSPPSPPPPAKPTVDPPPPPPTADVTDPIQKLEQLTGNDLQAWVNENNAEGSRCLFIIGLVVAPEYQRRGVARALLQWGTDICDAQRVFAWVHASDPSWTTYQKVGFEVVRALNVDLDEFAPTPPPKEEGPDAVWGHYVFRYMKYLPKSRVG</sequence>
<name>A0ABP0C004_9PEZI</name>
<dbReference type="CDD" id="cd04301">
    <property type="entry name" value="NAT_SF"/>
    <property type="match status" value="1"/>
</dbReference>
<accession>A0ABP0C004</accession>